<evidence type="ECO:0000259" key="1">
    <source>
        <dbReference type="PROSITE" id="PS51819"/>
    </source>
</evidence>
<dbReference type="PANTHER" id="PTHR36503:SF2">
    <property type="entry name" value="BLR2408 PROTEIN"/>
    <property type="match status" value="1"/>
</dbReference>
<evidence type="ECO:0000313" key="2">
    <source>
        <dbReference type="EMBL" id="NEM06829.1"/>
    </source>
</evidence>
<dbReference type="PANTHER" id="PTHR36503">
    <property type="entry name" value="BLR2520 PROTEIN"/>
    <property type="match status" value="1"/>
</dbReference>
<dbReference type="InterPro" id="IPR004360">
    <property type="entry name" value="Glyas_Fos-R_dOase_dom"/>
</dbReference>
<proteinExistence type="predicted"/>
<name>A0A6P0GHU3_9ACTN</name>
<dbReference type="InterPro" id="IPR029068">
    <property type="entry name" value="Glyas_Bleomycin-R_OHBP_Dase"/>
</dbReference>
<dbReference type="Gene3D" id="3.10.180.10">
    <property type="entry name" value="2,3-Dihydroxybiphenyl 1,2-Dioxygenase, domain 1"/>
    <property type="match status" value="1"/>
</dbReference>
<dbReference type="EMBL" id="JAAGWE010000019">
    <property type="protein sequence ID" value="NEM06829.1"/>
    <property type="molecule type" value="Genomic_DNA"/>
</dbReference>
<dbReference type="PROSITE" id="PS51819">
    <property type="entry name" value="VOC"/>
    <property type="match status" value="1"/>
</dbReference>
<comment type="caution">
    <text evidence="2">The sequence shown here is derived from an EMBL/GenBank/DDBJ whole genome shotgun (WGS) entry which is preliminary data.</text>
</comment>
<gene>
    <name evidence="2" type="ORF">GCU54_12510</name>
</gene>
<protein>
    <submittedName>
        <fullName evidence="2">Glyoxalase</fullName>
    </submittedName>
</protein>
<accession>A0A6P0GHU3</accession>
<dbReference type="Pfam" id="PF00903">
    <property type="entry name" value="Glyoxalase"/>
    <property type="match status" value="1"/>
</dbReference>
<dbReference type="SUPFAM" id="SSF54593">
    <property type="entry name" value="Glyoxalase/Bleomycin resistance protein/Dihydroxybiphenyl dioxygenase"/>
    <property type="match status" value="1"/>
</dbReference>
<dbReference type="AlphaFoldDB" id="A0A6P0GHU3"/>
<evidence type="ECO:0000313" key="3">
    <source>
        <dbReference type="Proteomes" id="UP000471126"/>
    </source>
</evidence>
<sequence>MSSRGVGRLSLRRARRRAPDDGSATVRMLFLNLPVTDVAASRAFYTTLGFSVNEQFSDHTTVSVAVSDAIHLQLATREKLAGFVPEGTRIGDPRQATAALYALSCESRDEVDQLVEKAMGAGGGTWMPSQDHGFVYASSFTDPDGHVWEVMWMDPANVQ</sequence>
<dbReference type="Proteomes" id="UP000471126">
    <property type="component" value="Unassembled WGS sequence"/>
</dbReference>
<organism evidence="2 3">
    <name type="scientific">Geodermatophilus normandii</name>
    <dbReference type="NCBI Taxonomy" id="1137989"/>
    <lineage>
        <taxon>Bacteria</taxon>
        <taxon>Bacillati</taxon>
        <taxon>Actinomycetota</taxon>
        <taxon>Actinomycetes</taxon>
        <taxon>Geodermatophilales</taxon>
        <taxon>Geodermatophilaceae</taxon>
        <taxon>Geodermatophilus</taxon>
    </lineage>
</organism>
<dbReference type="InterPro" id="IPR037523">
    <property type="entry name" value="VOC_core"/>
</dbReference>
<reference evidence="2 3" key="1">
    <citation type="submission" date="2019-12" db="EMBL/GenBank/DDBJ databases">
        <title>WGS of CPCC 203550 I12A-02606.</title>
        <authorList>
            <person name="Jiang Z."/>
        </authorList>
    </citation>
    <scope>NUCLEOTIDE SEQUENCE [LARGE SCALE GENOMIC DNA]</scope>
    <source>
        <strain evidence="2 3">I12A-02606</strain>
    </source>
</reference>
<feature type="domain" description="VOC" evidence="1">
    <location>
        <begin position="27"/>
        <end position="153"/>
    </location>
</feature>